<feature type="domain" description="Serine aminopeptidase S33" evidence="2">
    <location>
        <begin position="102"/>
        <end position="203"/>
    </location>
</feature>
<dbReference type="PANTHER" id="PTHR43358">
    <property type="entry name" value="ALPHA/BETA-HYDROLASE"/>
    <property type="match status" value="1"/>
</dbReference>
<dbReference type="PANTHER" id="PTHR43358:SF4">
    <property type="entry name" value="ALPHA_BETA HYDROLASE FOLD-1 DOMAIN-CONTAINING PROTEIN"/>
    <property type="match status" value="1"/>
</dbReference>
<dbReference type="Pfam" id="PF12146">
    <property type="entry name" value="Hydrolase_4"/>
    <property type="match status" value="1"/>
</dbReference>
<sequence length="323" mass="36531">MKKRKKLWPKVIGIFIMLVLAAVVFISNYLVDFAIVRKESPENVAPDSVVTQENMTVMEENIQEIWRQTKDWLAGTQTEPAEITSRDGLALKGDVYWTDRESHKWLIAVHGYTGRRTDMQNIAGFYGVKNYNVLTPDMRAHGESEGKYIGMGWLDRLDVLDWIDYVISLDPMAEIILHGVSMGGATVMMVSGEELPDQVKGIVEDCGYTSVWDIFADELSYLFHLPSFPLLNTASLIAHIRAGYDFKDASAVEQVKKSQMPILFIHGSEDNFVHTDMVYEVYEACSSPKDILVVEGAGHGDSYRMDPDAYFDKVFSFIEKECV</sequence>
<dbReference type="GO" id="GO:0016787">
    <property type="term" value="F:hydrolase activity"/>
    <property type="evidence" value="ECO:0007669"/>
    <property type="project" value="UniProtKB-KW"/>
</dbReference>
<dbReference type="InterPro" id="IPR052920">
    <property type="entry name" value="DNA-binding_regulatory"/>
</dbReference>
<reference evidence="3" key="1">
    <citation type="journal article" date="2021" name="PeerJ">
        <title>Extensive microbial diversity within the chicken gut microbiome revealed by metagenomics and culture.</title>
        <authorList>
            <person name="Gilroy R."/>
            <person name="Ravi A."/>
            <person name="Getino M."/>
            <person name="Pursley I."/>
            <person name="Horton D.L."/>
            <person name="Alikhan N.F."/>
            <person name="Baker D."/>
            <person name="Gharbi K."/>
            <person name="Hall N."/>
            <person name="Watson M."/>
            <person name="Adriaenssens E.M."/>
            <person name="Foster-Nyarko E."/>
            <person name="Jarju S."/>
            <person name="Secka A."/>
            <person name="Antonio M."/>
            <person name="Oren A."/>
            <person name="Chaudhuri R.R."/>
            <person name="La Ragione R."/>
            <person name="Hildebrand F."/>
            <person name="Pallen M.J."/>
        </authorList>
    </citation>
    <scope>NUCLEOTIDE SEQUENCE</scope>
    <source>
        <strain evidence="3">ChiSjej1B19-5720</strain>
    </source>
</reference>
<keyword evidence="1" id="KW-0472">Membrane</keyword>
<dbReference type="EMBL" id="DWYZ01000162">
    <property type="protein sequence ID" value="HJB28876.1"/>
    <property type="molecule type" value="Genomic_DNA"/>
</dbReference>
<evidence type="ECO:0000313" key="4">
    <source>
        <dbReference type="Proteomes" id="UP000823842"/>
    </source>
</evidence>
<organism evidence="3 4">
    <name type="scientific">Candidatus Blautia faecavium</name>
    <dbReference type="NCBI Taxonomy" id="2838487"/>
    <lineage>
        <taxon>Bacteria</taxon>
        <taxon>Bacillati</taxon>
        <taxon>Bacillota</taxon>
        <taxon>Clostridia</taxon>
        <taxon>Lachnospirales</taxon>
        <taxon>Lachnospiraceae</taxon>
        <taxon>Blautia</taxon>
    </lineage>
</organism>
<evidence type="ECO:0000259" key="2">
    <source>
        <dbReference type="Pfam" id="PF12146"/>
    </source>
</evidence>
<proteinExistence type="predicted"/>
<comment type="caution">
    <text evidence="3">The sequence shown here is derived from an EMBL/GenBank/DDBJ whole genome shotgun (WGS) entry which is preliminary data.</text>
</comment>
<dbReference type="InterPro" id="IPR029058">
    <property type="entry name" value="AB_hydrolase_fold"/>
</dbReference>
<dbReference type="Proteomes" id="UP000823842">
    <property type="component" value="Unassembled WGS sequence"/>
</dbReference>
<reference evidence="3" key="2">
    <citation type="submission" date="2021-04" db="EMBL/GenBank/DDBJ databases">
        <authorList>
            <person name="Gilroy R."/>
        </authorList>
    </citation>
    <scope>NUCLEOTIDE SEQUENCE</scope>
    <source>
        <strain evidence="3">ChiSjej1B19-5720</strain>
    </source>
</reference>
<keyword evidence="1" id="KW-1133">Transmembrane helix</keyword>
<keyword evidence="3" id="KW-0378">Hydrolase</keyword>
<gene>
    <name evidence="3" type="ORF">IAA06_08790</name>
</gene>
<evidence type="ECO:0000313" key="3">
    <source>
        <dbReference type="EMBL" id="HJB28876.1"/>
    </source>
</evidence>
<protein>
    <submittedName>
        <fullName evidence="3">Alpha/beta hydrolase</fullName>
    </submittedName>
</protein>
<dbReference type="AlphaFoldDB" id="A0A9D2RWM4"/>
<feature type="transmembrane region" description="Helical" evidence="1">
    <location>
        <begin position="12"/>
        <end position="31"/>
    </location>
</feature>
<evidence type="ECO:0000256" key="1">
    <source>
        <dbReference type="SAM" id="Phobius"/>
    </source>
</evidence>
<keyword evidence="1" id="KW-0812">Transmembrane</keyword>
<dbReference type="SUPFAM" id="SSF53474">
    <property type="entry name" value="alpha/beta-Hydrolases"/>
    <property type="match status" value="1"/>
</dbReference>
<dbReference type="InterPro" id="IPR022742">
    <property type="entry name" value="Hydrolase_4"/>
</dbReference>
<accession>A0A9D2RWM4</accession>
<dbReference type="Gene3D" id="3.40.50.1820">
    <property type="entry name" value="alpha/beta hydrolase"/>
    <property type="match status" value="1"/>
</dbReference>
<name>A0A9D2RWM4_9FIRM</name>